<proteinExistence type="predicted"/>
<feature type="compositionally biased region" description="Basic and acidic residues" evidence="1">
    <location>
        <begin position="1"/>
        <end position="10"/>
    </location>
</feature>
<feature type="compositionally biased region" description="Low complexity" evidence="1">
    <location>
        <begin position="46"/>
        <end position="55"/>
    </location>
</feature>
<name>A0AAE1B1N2_9GAST</name>
<organism evidence="2 3">
    <name type="scientific">Elysia crispata</name>
    <name type="common">lettuce slug</name>
    <dbReference type="NCBI Taxonomy" id="231223"/>
    <lineage>
        <taxon>Eukaryota</taxon>
        <taxon>Metazoa</taxon>
        <taxon>Spiralia</taxon>
        <taxon>Lophotrochozoa</taxon>
        <taxon>Mollusca</taxon>
        <taxon>Gastropoda</taxon>
        <taxon>Heterobranchia</taxon>
        <taxon>Euthyneura</taxon>
        <taxon>Panpulmonata</taxon>
        <taxon>Sacoglossa</taxon>
        <taxon>Placobranchoidea</taxon>
        <taxon>Plakobranchidae</taxon>
        <taxon>Elysia</taxon>
    </lineage>
</organism>
<gene>
    <name evidence="2" type="ORF">RRG08_054707</name>
</gene>
<comment type="caution">
    <text evidence="2">The sequence shown here is derived from an EMBL/GenBank/DDBJ whole genome shotgun (WGS) entry which is preliminary data.</text>
</comment>
<evidence type="ECO:0000313" key="3">
    <source>
        <dbReference type="Proteomes" id="UP001283361"/>
    </source>
</evidence>
<evidence type="ECO:0000256" key="1">
    <source>
        <dbReference type="SAM" id="MobiDB-lite"/>
    </source>
</evidence>
<evidence type="ECO:0000313" key="2">
    <source>
        <dbReference type="EMBL" id="KAK3797689.1"/>
    </source>
</evidence>
<sequence>MQSDKNEETNGVKVVCNSVKGATPRPDNSLGRLLLVDTTPPPPSPSKSRPAPAGATACPMLPNRVPPSLQDVPGLSSPLFSHQPKGIDQL</sequence>
<protein>
    <submittedName>
        <fullName evidence="2">Uncharacterized protein</fullName>
    </submittedName>
</protein>
<accession>A0AAE1B1N2</accession>
<dbReference type="EMBL" id="JAWDGP010000750">
    <property type="protein sequence ID" value="KAK3797689.1"/>
    <property type="molecule type" value="Genomic_DNA"/>
</dbReference>
<dbReference type="Proteomes" id="UP001283361">
    <property type="component" value="Unassembled WGS sequence"/>
</dbReference>
<dbReference type="AlphaFoldDB" id="A0AAE1B1N2"/>
<keyword evidence="3" id="KW-1185">Reference proteome</keyword>
<reference evidence="2" key="1">
    <citation type="journal article" date="2023" name="G3 (Bethesda)">
        <title>A reference genome for the long-term kleptoplast-retaining sea slug Elysia crispata morphotype clarki.</title>
        <authorList>
            <person name="Eastman K.E."/>
            <person name="Pendleton A.L."/>
            <person name="Shaikh M.A."/>
            <person name="Suttiyut T."/>
            <person name="Ogas R."/>
            <person name="Tomko P."/>
            <person name="Gavelis G."/>
            <person name="Widhalm J.R."/>
            <person name="Wisecaver J.H."/>
        </authorList>
    </citation>
    <scope>NUCLEOTIDE SEQUENCE</scope>
    <source>
        <strain evidence="2">ECLA1</strain>
    </source>
</reference>
<feature type="region of interest" description="Disordered" evidence="1">
    <location>
        <begin position="1"/>
        <end position="90"/>
    </location>
</feature>